<comment type="subcellular location">
    <subcellularLocation>
        <location evidence="1">Cytoplasm</location>
    </subcellularLocation>
</comment>
<dbReference type="GO" id="GO:0005524">
    <property type="term" value="F:ATP binding"/>
    <property type="evidence" value="ECO:0007669"/>
    <property type="project" value="UniProtKB-KW"/>
</dbReference>
<dbReference type="InterPro" id="IPR003442">
    <property type="entry name" value="T6A_TsaE"/>
</dbReference>
<comment type="caution">
    <text evidence="11">The sequence shown here is derived from an EMBL/GenBank/DDBJ whole genome shotgun (WGS) entry which is preliminary data.</text>
</comment>
<evidence type="ECO:0000256" key="6">
    <source>
        <dbReference type="ARBA" id="ARBA00022723"/>
    </source>
</evidence>
<evidence type="ECO:0000256" key="10">
    <source>
        <dbReference type="ARBA" id="ARBA00032441"/>
    </source>
</evidence>
<dbReference type="PANTHER" id="PTHR33540">
    <property type="entry name" value="TRNA THREONYLCARBAMOYLADENOSINE BIOSYNTHESIS PROTEIN TSAE"/>
    <property type="match status" value="1"/>
</dbReference>
<protein>
    <recommendedName>
        <fullName evidence="3">tRNA threonylcarbamoyladenosine biosynthesis protein TsaE</fullName>
    </recommendedName>
    <alternativeName>
        <fullName evidence="10">t(6)A37 threonylcarbamoyladenosine biosynthesis protein TsaE</fullName>
    </alternativeName>
</protein>
<evidence type="ECO:0000256" key="1">
    <source>
        <dbReference type="ARBA" id="ARBA00004496"/>
    </source>
</evidence>
<keyword evidence="6" id="KW-0479">Metal-binding</keyword>
<keyword evidence="12" id="KW-1185">Reference proteome</keyword>
<sequence>MKIITNSPEETMDIGFKIGKTLARGDIINLNGDLGAGKTHLVKGIARGLNIYDDITSPTFTIVNEYMGDIPLYHFDVYRIDDLFELYEIGFEEYIYGNGVSIIEWGNSIKDILPKDVIDIEMKVVGEERREIEIINFNRELI</sequence>
<dbReference type="NCBIfam" id="TIGR00150">
    <property type="entry name" value="T6A_YjeE"/>
    <property type="match status" value="1"/>
</dbReference>
<dbReference type="EMBL" id="LKHP01000002">
    <property type="protein sequence ID" value="KRQ87703.1"/>
    <property type="molecule type" value="Genomic_DNA"/>
</dbReference>
<evidence type="ECO:0000256" key="8">
    <source>
        <dbReference type="ARBA" id="ARBA00022840"/>
    </source>
</evidence>
<dbReference type="PATRIC" id="fig|908809.3.peg.509"/>
<dbReference type="GO" id="GO:0002949">
    <property type="term" value="P:tRNA threonylcarbamoyladenosine modification"/>
    <property type="evidence" value="ECO:0007669"/>
    <property type="project" value="InterPro"/>
</dbReference>
<dbReference type="GO" id="GO:0046872">
    <property type="term" value="F:metal ion binding"/>
    <property type="evidence" value="ECO:0007669"/>
    <property type="project" value="UniProtKB-KW"/>
</dbReference>
<evidence type="ECO:0000256" key="2">
    <source>
        <dbReference type="ARBA" id="ARBA00007599"/>
    </source>
</evidence>
<keyword evidence="9" id="KW-0460">Magnesium</keyword>
<proteinExistence type="inferred from homology"/>
<dbReference type="RefSeq" id="WP_057976789.1">
    <property type="nucleotide sequence ID" value="NZ_LKHP01000002.1"/>
</dbReference>
<evidence type="ECO:0000256" key="4">
    <source>
        <dbReference type="ARBA" id="ARBA00022490"/>
    </source>
</evidence>
<keyword evidence="8" id="KW-0067">ATP-binding</keyword>
<evidence type="ECO:0000313" key="11">
    <source>
        <dbReference type="EMBL" id="KRQ87703.1"/>
    </source>
</evidence>
<dbReference type="GO" id="GO:0005737">
    <property type="term" value="C:cytoplasm"/>
    <property type="evidence" value="ECO:0007669"/>
    <property type="project" value="UniProtKB-SubCell"/>
</dbReference>
<evidence type="ECO:0000256" key="3">
    <source>
        <dbReference type="ARBA" id="ARBA00019010"/>
    </source>
</evidence>
<evidence type="ECO:0000256" key="9">
    <source>
        <dbReference type="ARBA" id="ARBA00022842"/>
    </source>
</evidence>
<dbReference type="Proteomes" id="UP000052015">
    <property type="component" value="Unassembled WGS sequence"/>
</dbReference>
<comment type="similarity">
    <text evidence="2">Belongs to the TsaE family.</text>
</comment>
<organism evidence="11 12">
    <name type="scientific">Caloramator mitchellensis</name>
    <dbReference type="NCBI Taxonomy" id="908809"/>
    <lineage>
        <taxon>Bacteria</taxon>
        <taxon>Bacillati</taxon>
        <taxon>Bacillota</taxon>
        <taxon>Clostridia</taxon>
        <taxon>Eubacteriales</taxon>
        <taxon>Clostridiaceae</taxon>
        <taxon>Caloramator</taxon>
    </lineage>
</organism>
<keyword evidence="4" id="KW-0963">Cytoplasm</keyword>
<accession>A0A0R3JVX7</accession>
<keyword evidence="5" id="KW-0819">tRNA processing</keyword>
<dbReference type="InterPro" id="IPR027417">
    <property type="entry name" value="P-loop_NTPase"/>
</dbReference>
<dbReference type="OrthoDB" id="9815896at2"/>
<dbReference type="AlphaFoldDB" id="A0A0R3JVX7"/>
<reference evidence="11 12" key="1">
    <citation type="submission" date="2015-09" db="EMBL/GenBank/DDBJ databases">
        <title>Draft genome sequence of a Caloramator mitchellensis, a moderate thermophile from the Great Artesian Basin of Australia.</title>
        <authorList>
            <person name="Patel B.K."/>
        </authorList>
    </citation>
    <scope>NUCLEOTIDE SEQUENCE [LARGE SCALE GENOMIC DNA]</scope>
    <source>
        <strain evidence="11 12">VF08</strain>
    </source>
</reference>
<name>A0A0R3JVX7_CALMK</name>
<keyword evidence="7" id="KW-0547">Nucleotide-binding</keyword>
<dbReference type="Pfam" id="PF02367">
    <property type="entry name" value="TsaE"/>
    <property type="match status" value="1"/>
</dbReference>
<dbReference type="SUPFAM" id="SSF52540">
    <property type="entry name" value="P-loop containing nucleoside triphosphate hydrolases"/>
    <property type="match status" value="1"/>
</dbReference>
<evidence type="ECO:0000256" key="7">
    <source>
        <dbReference type="ARBA" id="ARBA00022741"/>
    </source>
</evidence>
<evidence type="ECO:0000313" key="12">
    <source>
        <dbReference type="Proteomes" id="UP000052015"/>
    </source>
</evidence>
<dbReference type="STRING" id="908809.ABG79_00505"/>
<dbReference type="PANTHER" id="PTHR33540:SF2">
    <property type="entry name" value="TRNA THREONYLCARBAMOYLADENOSINE BIOSYNTHESIS PROTEIN TSAE"/>
    <property type="match status" value="1"/>
</dbReference>
<evidence type="ECO:0000256" key="5">
    <source>
        <dbReference type="ARBA" id="ARBA00022694"/>
    </source>
</evidence>
<gene>
    <name evidence="11" type="primary">tsaE</name>
    <name evidence="11" type="ORF">ABG79_00505</name>
</gene>
<dbReference type="Gene3D" id="3.40.50.300">
    <property type="entry name" value="P-loop containing nucleotide triphosphate hydrolases"/>
    <property type="match status" value="1"/>
</dbReference>